<organism evidence="1 2">
    <name type="scientific">Danaus plexippus plexippus</name>
    <dbReference type="NCBI Taxonomy" id="278856"/>
    <lineage>
        <taxon>Eukaryota</taxon>
        <taxon>Metazoa</taxon>
        <taxon>Ecdysozoa</taxon>
        <taxon>Arthropoda</taxon>
        <taxon>Hexapoda</taxon>
        <taxon>Insecta</taxon>
        <taxon>Pterygota</taxon>
        <taxon>Neoptera</taxon>
        <taxon>Endopterygota</taxon>
        <taxon>Lepidoptera</taxon>
        <taxon>Glossata</taxon>
        <taxon>Ditrysia</taxon>
        <taxon>Papilionoidea</taxon>
        <taxon>Nymphalidae</taxon>
        <taxon>Danainae</taxon>
        <taxon>Danaini</taxon>
        <taxon>Danaina</taxon>
        <taxon>Danaus</taxon>
        <taxon>Danaus</taxon>
    </lineage>
</organism>
<keyword evidence="2" id="KW-1185">Reference proteome</keyword>
<comment type="caution">
    <text evidence="1">The sequence shown here is derived from an EMBL/GenBank/DDBJ whole genome shotgun (WGS) entry which is preliminary data.</text>
</comment>
<dbReference type="InterPro" id="IPR036187">
    <property type="entry name" value="DNA_mismatch_repair_MutS_sf"/>
</dbReference>
<name>A0A212FFL0_DANPL</name>
<sequence length="81" mass="9259">MPDLQALARRLARKKAGLQDCYRIYQAINRIPVLLKCLSEFNDPTIHSVLCEPIAELNNDLEKFQQMIETTIDLEAVDRGS</sequence>
<dbReference type="InParanoid" id="A0A212FFL0"/>
<dbReference type="STRING" id="278856.A0A212FFL0"/>
<evidence type="ECO:0000313" key="1">
    <source>
        <dbReference type="EMBL" id="OWR52524.1"/>
    </source>
</evidence>
<protein>
    <submittedName>
        <fullName evidence="1">DNA mismatch repair protein Msh2</fullName>
    </submittedName>
</protein>
<feature type="non-terminal residue" evidence="1">
    <location>
        <position position="81"/>
    </location>
</feature>
<dbReference type="eggNOG" id="KOG0219">
    <property type="taxonomic scope" value="Eukaryota"/>
</dbReference>
<dbReference type="KEGG" id="dpl:KGM_203760A"/>
<evidence type="ECO:0000313" key="2">
    <source>
        <dbReference type="Proteomes" id="UP000007151"/>
    </source>
</evidence>
<accession>A0A212FFL0</accession>
<dbReference type="eggNOG" id="KOG1101">
    <property type="taxonomic scope" value="Eukaryota"/>
</dbReference>
<dbReference type="Proteomes" id="UP000007151">
    <property type="component" value="Unassembled WGS sequence"/>
</dbReference>
<reference evidence="1 2" key="1">
    <citation type="journal article" date="2011" name="Cell">
        <title>The monarch butterfly genome yields insights into long-distance migration.</title>
        <authorList>
            <person name="Zhan S."/>
            <person name="Merlin C."/>
            <person name="Boore J.L."/>
            <person name="Reppert S.M."/>
        </authorList>
    </citation>
    <scope>NUCLEOTIDE SEQUENCE [LARGE SCALE GENOMIC DNA]</scope>
    <source>
        <strain evidence="1">F-2</strain>
    </source>
</reference>
<dbReference type="AlphaFoldDB" id="A0A212FFL0"/>
<gene>
    <name evidence="1" type="ORF">KGM_203760A</name>
</gene>
<dbReference type="EMBL" id="AGBW02008806">
    <property type="protein sequence ID" value="OWR52524.1"/>
    <property type="molecule type" value="Genomic_DNA"/>
</dbReference>
<dbReference type="SUPFAM" id="SSF48334">
    <property type="entry name" value="DNA repair protein MutS, domain III"/>
    <property type="match status" value="1"/>
</dbReference>
<proteinExistence type="predicted"/>
<dbReference type="Gene3D" id="1.10.1420.10">
    <property type="match status" value="1"/>
</dbReference>